<dbReference type="CDD" id="cd08899">
    <property type="entry name" value="SRPBCC_CalC_Aha1-like_6"/>
    <property type="match status" value="1"/>
</dbReference>
<proteinExistence type="inferred from homology"/>
<feature type="domain" description="Activator of Hsp90 ATPase homologue 1/2-like C-terminal" evidence="2">
    <location>
        <begin position="25"/>
        <end position="138"/>
    </location>
</feature>
<dbReference type="Gene3D" id="3.30.530.20">
    <property type="match status" value="1"/>
</dbReference>
<sequence length="167" mass="18302">MSPNPTGRRHTHEGDAFLVVARAFNAPIEDVWASVTDPERTARWFGPWSGDPASGRIAVTMLVEEGAPSMEARVLECVPPRRLVLETGDGADAWHLELDLIQCELSQVTVELSHRLDDPELAGQAGPGWEFYLDRLVAAESGGDPSAVEFEAYYPSQAGYYRALFTA</sequence>
<comment type="similarity">
    <text evidence="1">Belongs to the AHA1 family.</text>
</comment>
<dbReference type="SUPFAM" id="SSF55961">
    <property type="entry name" value="Bet v1-like"/>
    <property type="match status" value="1"/>
</dbReference>
<gene>
    <name evidence="3" type="ORF">EDL96_03350</name>
</gene>
<organism evidence="3 4">
    <name type="scientific">Kocuria soli</name>
    <dbReference type="NCBI Taxonomy" id="2485125"/>
    <lineage>
        <taxon>Bacteria</taxon>
        <taxon>Bacillati</taxon>
        <taxon>Actinomycetota</taxon>
        <taxon>Actinomycetes</taxon>
        <taxon>Micrococcales</taxon>
        <taxon>Micrococcaceae</taxon>
        <taxon>Kocuria</taxon>
    </lineage>
</organism>
<dbReference type="InterPro" id="IPR013538">
    <property type="entry name" value="ASHA1/2-like_C"/>
</dbReference>
<reference evidence="3 4" key="1">
    <citation type="submission" date="2018-10" db="EMBL/GenBank/DDBJ databases">
        <title>Kocuria sp. M5W7-7, whole genome shotgun sequence.</title>
        <authorList>
            <person name="Tuo L."/>
        </authorList>
    </citation>
    <scope>NUCLEOTIDE SEQUENCE [LARGE SCALE GENOMIC DNA]</scope>
    <source>
        <strain evidence="3 4">M5W7-7</strain>
    </source>
</reference>
<evidence type="ECO:0000256" key="1">
    <source>
        <dbReference type="ARBA" id="ARBA00006817"/>
    </source>
</evidence>
<keyword evidence="4" id="KW-1185">Reference proteome</keyword>
<comment type="caution">
    <text evidence="3">The sequence shown here is derived from an EMBL/GenBank/DDBJ whole genome shotgun (WGS) entry which is preliminary data.</text>
</comment>
<dbReference type="RefSeq" id="WP_123824408.1">
    <property type="nucleotide sequence ID" value="NZ_RKMF01000003.1"/>
</dbReference>
<evidence type="ECO:0000259" key="2">
    <source>
        <dbReference type="Pfam" id="PF08327"/>
    </source>
</evidence>
<dbReference type="AlphaFoldDB" id="A0A3N3ZUZ9"/>
<name>A0A3N3ZUZ9_9MICC</name>
<dbReference type="InterPro" id="IPR023393">
    <property type="entry name" value="START-like_dom_sf"/>
</dbReference>
<dbReference type="EMBL" id="RKMF01000003">
    <property type="protein sequence ID" value="ROZ64309.1"/>
    <property type="molecule type" value="Genomic_DNA"/>
</dbReference>
<evidence type="ECO:0000313" key="4">
    <source>
        <dbReference type="Proteomes" id="UP000270616"/>
    </source>
</evidence>
<dbReference type="OrthoDB" id="8117292at2"/>
<dbReference type="Proteomes" id="UP000270616">
    <property type="component" value="Unassembled WGS sequence"/>
</dbReference>
<dbReference type="Pfam" id="PF08327">
    <property type="entry name" value="AHSA1"/>
    <property type="match status" value="1"/>
</dbReference>
<evidence type="ECO:0000313" key="3">
    <source>
        <dbReference type="EMBL" id="ROZ64309.1"/>
    </source>
</evidence>
<accession>A0A3N3ZUZ9</accession>
<protein>
    <submittedName>
        <fullName evidence="3">SRPBCC family protein</fullName>
    </submittedName>
</protein>